<protein>
    <recommendedName>
        <fullName evidence="1">EthD domain-containing protein</fullName>
    </recommendedName>
</protein>
<evidence type="ECO:0000259" key="1">
    <source>
        <dbReference type="Pfam" id="PF07110"/>
    </source>
</evidence>
<feature type="domain" description="EthD" evidence="1">
    <location>
        <begin position="54"/>
        <end position="113"/>
    </location>
</feature>
<dbReference type="KEGG" id="sinb:SIDU_17265"/>
<dbReference type="EMBL" id="CP013070">
    <property type="protein sequence ID" value="APL96123.1"/>
    <property type="molecule type" value="Genomic_DNA"/>
</dbReference>
<dbReference type="SUPFAM" id="SSF54909">
    <property type="entry name" value="Dimeric alpha+beta barrel"/>
    <property type="match status" value="2"/>
</dbReference>
<dbReference type="AlphaFoldDB" id="A0A1L5BTC0"/>
<dbReference type="GO" id="GO:0016491">
    <property type="term" value="F:oxidoreductase activity"/>
    <property type="evidence" value="ECO:0007669"/>
    <property type="project" value="InterPro"/>
</dbReference>
<dbReference type="RefSeq" id="WP_007686819.1">
    <property type="nucleotide sequence ID" value="NZ_CP013070.1"/>
</dbReference>
<dbReference type="InterPro" id="IPR011008">
    <property type="entry name" value="Dimeric_a/b-barrel"/>
</dbReference>
<dbReference type="Pfam" id="PF07110">
    <property type="entry name" value="EthD"/>
    <property type="match status" value="2"/>
</dbReference>
<sequence>MSELPANRRPGAVIGRRELLAAGVAALTVPAVARAQYTRMPPGIAKSLTLLIRKPGATHEEFMRYWLGVHAPMALKIPGMRGMVCNEVLGPSRGRNDIPGGTPILIDGVAESWKLESNSPSNPDAPREARAWYSDGPLFVGEIQGYRVTENVMVPVKRGGKGLFSLLQRKPGTTHAAFVDHWLRVHGAMASKVPEVAGLILNEVVAPARRSDIPPFSHALGEVDGIAQSWHKDQSYRGVTSPEAKAWYADGAASIGFARGYYTQEHVVIDPHP</sequence>
<feature type="domain" description="EthD" evidence="1">
    <location>
        <begin position="170"/>
        <end position="251"/>
    </location>
</feature>
<dbReference type="Proteomes" id="UP000004550">
    <property type="component" value="Chromosome"/>
</dbReference>
<proteinExistence type="predicted"/>
<gene>
    <name evidence="2" type="ORF">SIDU_17265</name>
</gene>
<dbReference type="InterPro" id="IPR009799">
    <property type="entry name" value="EthD_dom"/>
</dbReference>
<reference evidence="2 3" key="1">
    <citation type="journal article" date="2012" name="J. Bacteriol.">
        <title>Genome sequence of Sphingobium indicum B90A, a hexachlorocyclohexane-degrading bacterium.</title>
        <authorList>
            <person name="Anand S."/>
            <person name="Sangwan N."/>
            <person name="Lata P."/>
            <person name="Kaur J."/>
            <person name="Dua A."/>
            <person name="Singh A.K."/>
            <person name="Verma M."/>
            <person name="Kaur J."/>
            <person name="Khurana J.P."/>
            <person name="Khurana P."/>
            <person name="Mathur S."/>
            <person name="Lal R."/>
        </authorList>
    </citation>
    <scope>NUCLEOTIDE SEQUENCE [LARGE SCALE GENOMIC DNA]</scope>
    <source>
        <strain evidence="3">DSM 16412 / CCM 7286 / MTCC 6364 / B90A</strain>
    </source>
</reference>
<name>A0A1L5BTC0_SPHIB</name>
<evidence type="ECO:0000313" key="2">
    <source>
        <dbReference type="EMBL" id="APL96123.1"/>
    </source>
</evidence>
<accession>A0A1L5BTC0</accession>
<evidence type="ECO:0000313" key="3">
    <source>
        <dbReference type="Proteomes" id="UP000004550"/>
    </source>
</evidence>
<organism evidence="2 3">
    <name type="scientific">Sphingobium indicum (strain DSM 16412 / CCM 7286 / MTCC 6364 / B90A)</name>
    <dbReference type="NCBI Taxonomy" id="861109"/>
    <lineage>
        <taxon>Bacteria</taxon>
        <taxon>Pseudomonadati</taxon>
        <taxon>Pseudomonadota</taxon>
        <taxon>Alphaproteobacteria</taxon>
        <taxon>Sphingomonadales</taxon>
        <taxon>Sphingomonadaceae</taxon>
        <taxon>Sphingobium</taxon>
    </lineage>
</organism>
<dbReference type="Gene3D" id="3.30.70.100">
    <property type="match status" value="2"/>
</dbReference>